<keyword evidence="1" id="KW-0472">Membrane</keyword>
<accession>A0A2S5CJR9</accession>
<evidence type="ECO:0000313" key="3">
    <source>
        <dbReference type="Proteomes" id="UP000237423"/>
    </source>
</evidence>
<gene>
    <name evidence="2" type="ORF">AADEFJLK_02946</name>
</gene>
<dbReference type="RefSeq" id="WP_103974797.1">
    <property type="nucleotide sequence ID" value="NZ_PGFZ01000007.1"/>
</dbReference>
<feature type="transmembrane region" description="Helical" evidence="1">
    <location>
        <begin position="133"/>
        <end position="152"/>
    </location>
</feature>
<keyword evidence="1" id="KW-1133">Transmembrane helix</keyword>
<dbReference type="EMBL" id="PGFZ01000007">
    <property type="protein sequence ID" value="POZ50992.1"/>
    <property type="molecule type" value="Genomic_DNA"/>
</dbReference>
<reference evidence="2 3" key="1">
    <citation type="submission" date="2017-11" db="EMBL/GenBank/DDBJ databases">
        <title>Draft Genome Sequence of Methylobacter psychrotolerans Sph1T, an Obligate Methanotroph from Low-Temperature Environments.</title>
        <authorList>
            <person name="Oshkin I.Y."/>
            <person name="Miroshnikov K."/>
            <person name="Belova S.E."/>
            <person name="Korzhenkov A."/>
            <person name="Toshchakov S.V."/>
            <person name="Dedysh S.N."/>
        </authorList>
    </citation>
    <scope>NUCLEOTIDE SEQUENCE [LARGE SCALE GENOMIC DNA]</scope>
    <source>
        <strain evidence="2 3">Sph1</strain>
    </source>
</reference>
<sequence>MGYHITILRTEQGKNIPIRIDEIKKLKDSFPGADIEPPSLKGGQLDLVISRDSSHSYRFILQHGRLWTKNPEDDEIEIMLEIAKQLNARVLGDELETFRTVTDTYLHPDDIEEFNRHQAESRHSIRHTRNVRWAIKFIALLFLVIGLLISCFR</sequence>
<comment type="caution">
    <text evidence="2">The sequence shown here is derived from an EMBL/GenBank/DDBJ whole genome shotgun (WGS) entry which is preliminary data.</text>
</comment>
<name>A0A2S5CJR9_9GAMM</name>
<protein>
    <submittedName>
        <fullName evidence="2">Uncharacterized protein</fullName>
    </submittedName>
</protein>
<keyword evidence="1" id="KW-0812">Transmembrane</keyword>
<organism evidence="2 3">
    <name type="scientific">Methylovulum psychrotolerans</name>
    <dbReference type="NCBI Taxonomy" id="1704499"/>
    <lineage>
        <taxon>Bacteria</taxon>
        <taxon>Pseudomonadati</taxon>
        <taxon>Pseudomonadota</taxon>
        <taxon>Gammaproteobacteria</taxon>
        <taxon>Methylococcales</taxon>
        <taxon>Methylococcaceae</taxon>
        <taxon>Methylovulum</taxon>
    </lineage>
</organism>
<evidence type="ECO:0000256" key="1">
    <source>
        <dbReference type="SAM" id="Phobius"/>
    </source>
</evidence>
<dbReference type="Proteomes" id="UP000237423">
    <property type="component" value="Unassembled WGS sequence"/>
</dbReference>
<proteinExistence type="predicted"/>
<dbReference type="AlphaFoldDB" id="A0A2S5CJR9"/>
<evidence type="ECO:0000313" key="2">
    <source>
        <dbReference type="EMBL" id="POZ50992.1"/>
    </source>
</evidence>